<evidence type="ECO:0000313" key="1">
    <source>
        <dbReference type="EMBL" id="KAI7998340.1"/>
    </source>
</evidence>
<evidence type="ECO:0000313" key="2">
    <source>
        <dbReference type="Proteomes" id="UP001060215"/>
    </source>
</evidence>
<dbReference type="EMBL" id="CM045767">
    <property type="protein sequence ID" value="KAI7998340.1"/>
    <property type="molecule type" value="Genomic_DNA"/>
</dbReference>
<protein>
    <submittedName>
        <fullName evidence="1">Uncharacterized protein L728</fullName>
    </submittedName>
</protein>
<dbReference type="Proteomes" id="UP001060215">
    <property type="component" value="Chromosome 10"/>
</dbReference>
<proteinExistence type="predicted"/>
<reference evidence="1 2" key="1">
    <citation type="journal article" date="2022" name="Plant J.">
        <title>Chromosome-level genome of Camellia lanceoleosa provides a valuable resource for understanding genome evolution and self-incompatibility.</title>
        <authorList>
            <person name="Gong W."/>
            <person name="Xiao S."/>
            <person name="Wang L."/>
            <person name="Liao Z."/>
            <person name="Chang Y."/>
            <person name="Mo W."/>
            <person name="Hu G."/>
            <person name="Li W."/>
            <person name="Zhao G."/>
            <person name="Zhu H."/>
            <person name="Hu X."/>
            <person name="Ji K."/>
            <person name="Xiang X."/>
            <person name="Song Q."/>
            <person name="Yuan D."/>
            <person name="Jin S."/>
            <person name="Zhang L."/>
        </authorList>
    </citation>
    <scope>NUCLEOTIDE SEQUENCE [LARGE SCALE GENOMIC DNA]</scope>
    <source>
        <strain evidence="1">SQ_2022a</strain>
    </source>
</reference>
<sequence length="173" mass="19701">MYGVPLEVSVALGLLVSELSEEPWKGKLNTFSHDPQLHVIEGDTLLSKVQSIERMNWSMNTDFQKVFDKILEVANKGKLSEKQMIKRLFVFSDMEFDQASANPWETDYEAICRKFDESGYKSVPKFVFWNLRNSDATPVPSCQKGVVSGFSKNLLKMFLEEGGVLRALKAPWN</sequence>
<accession>A0ACC0GBE7</accession>
<comment type="caution">
    <text evidence="1">The sequence shown here is derived from an EMBL/GenBank/DDBJ whole genome shotgun (WGS) entry which is preliminary data.</text>
</comment>
<gene>
    <name evidence="1" type="ORF">LOK49_LG10G00435</name>
</gene>
<keyword evidence="2" id="KW-1185">Reference proteome</keyword>
<organism evidence="1 2">
    <name type="scientific">Camellia lanceoleosa</name>
    <dbReference type="NCBI Taxonomy" id="1840588"/>
    <lineage>
        <taxon>Eukaryota</taxon>
        <taxon>Viridiplantae</taxon>
        <taxon>Streptophyta</taxon>
        <taxon>Embryophyta</taxon>
        <taxon>Tracheophyta</taxon>
        <taxon>Spermatophyta</taxon>
        <taxon>Magnoliopsida</taxon>
        <taxon>eudicotyledons</taxon>
        <taxon>Gunneridae</taxon>
        <taxon>Pentapetalae</taxon>
        <taxon>asterids</taxon>
        <taxon>Ericales</taxon>
        <taxon>Theaceae</taxon>
        <taxon>Camellia</taxon>
    </lineage>
</organism>
<name>A0ACC0GBE7_9ERIC</name>